<gene>
    <name evidence="1" type="ORF">E6B08_19305</name>
</gene>
<dbReference type="AlphaFoldDB" id="A0A4D6XGU4"/>
<protein>
    <submittedName>
        <fullName evidence="1">Helix-turn-helix domain-containing protein</fullName>
    </submittedName>
</protein>
<sequence length="90" mass="9657">MNDHLRDWLATATNDRRRDVAAAAKTTVGHLWQLAGGHRKASAEMAERLQDASGGEITIAGLRPDLIPFARKALQVARPAITGIDEANSA</sequence>
<dbReference type="OrthoDB" id="7061978at2"/>
<organism evidence="1 2">
    <name type="scientific">Pseudomonas putida</name>
    <name type="common">Arthrobacter siderocapsulatus</name>
    <dbReference type="NCBI Taxonomy" id="303"/>
    <lineage>
        <taxon>Bacteria</taxon>
        <taxon>Pseudomonadati</taxon>
        <taxon>Pseudomonadota</taxon>
        <taxon>Gammaproteobacteria</taxon>
        <taxon>Pseudomonadales</taxon>
        <taxon>Pseudomonadaceae</taxon>
        <taxon>Pseudomonas</taxon>
    </lineage>
</organism>
<dbReference type="RefSeq" id="WP_136915517.1">
    <property type="nucleotide sequence ID" value="NZ_CP039371.1"/>
</dbReference>
<name>A0A4D6XGU4_PSEPU</name>
<proteinExistence type="predicted"/>
<dbReference type="Proteomes" id="UP000298551">
    <property type="component" value="Chromosome"/>
</dbReference>
<dbReference type="EMBL" id="CP039371">
    <property type="protein sequence ID" value="QCI13381.1"/>
    <property type="molecule type" value="Genomic_DNA"/>
</dbReference>
<evidence type="ECO:0000313" key="1">
    <source>
        <dbReference type="EMBL" id="QCI13381.1"/>
    </source>
</evidence>
<evidence type="ECO:0000313" key="2">
    <source>
        <dbReference type="Proteomes" id="UP000298551"/>
    </source>
</evidence>
<accession>A0A4D6XGU4</accession>
<reference evidence="2" key="1">
    <citation type="submission" date="2019-04" db="EMBL/GenBank/DDBJ databases">
        <title>Genome sequence of Pseudomonas putida 1290, an auxin catabolizing strain.</title>
        <authorList>
            <person name="Laird T.S."/>
            <person name="Leveau J.H.J."/>
        </authorList>
    </citation>
    <scope>NUCLEOTIDE SEQUENCE [LARGE SCALE GENOMIC DNA]</scope>
    <source>
        <strain evidence="2">1290</strain>
    </source>
</reference>